<comment type="similarity">
    <text evidence="1">Belongs to the eukaryotic ribosomal protein eS19 family.</text>
</comment>
<dbReference type="FunFam" id="1.10.10.10:FF:000118">
    <property type="entry name" value="40S ribosomal protein S19"/>
    <property type="match status" value="1"/>
</dbReference>
<dbReference type="InterPro" id="IPR036388">
    <property type="entry name" value="WH-like_DNA-bd_sf"/>
</dbReference>
<proteinExistence type="inferred from homology"/>
<evidence type="ECO:0000313" key="5">
    <source>
        <dbReference type="EMBL" id="CAE8712353.1"/>
    </source>
</evidence>
<accession>A0A813KTJ8</accession>
<dbReference type="SUPFAM" id="SSF46785">
    <property type="entry name" value="Winged helix' DNA-binding domain"/>
    <property type="match status" value="2"/>
</dbReference>
<evidence type="ECO:0000256" key="4">
    <source>
        <dbReference type="SAM" id="MobiDB-lite"/>
    </source>
</evidence>
<dbReference type="GO" id="GO:0003723">
    <property type="term" value="F:RNA binding"/>
    <property type="evidence" value="ECO:0007669"/>
    <property type="project" value="TreeGrafter"/>
</dbReference>
<dbReference type="InterPro" id="IPR011989">
    <property type="entry name" value="ARM-like"/>
</dbReference>
<feature type="region of interest" description="Disordered" evidence="4">
    <location>
        <begin position="103"/>
        <end position="139"/>
    </location>
</feature>
<gene>
    <name evidence="5" type="ORF">PGLA2088_LOCUS36997</name>
</gene>
<dbReference type="PANTHER" id="PTHR11710:SF0">
    <property type="entry name" value="40S RIBOSOMAL PROTEIN S19"/>
    <property type="match status" value="1"/>
</dbReference>
<dbReference type="Proteomes" id="UP000626109">
    <property type="component" value="Unassembled WGS sequence"/>
</dbReference>
<dbReference type="GO" id="GO:0006412">
    <property type="term" value="P:translation"/>
    <property type="evidence" value="ECO:0007669"/>
    <property type="project" value="InterPro"/>
</dbReference>
<keyword evidence="2" id="KW-0689">Ribosomal protein</keyword>
<dbReference type="GO" id="GO:0022627">
    <property type="term" value="C:cytosolic small ribosomal subunit"/>
    <property type="evidence" value="ECO:0007669"/>
    <property type="project" value="TreeGrafter"/>
</dbReference>
<organism evidence="5 6">
    <name type="scientific">Polarella glacialis</name>
    <name type="common">Dinoflagellate</name>
    <dbReference type="NCBI Taxonomy" id="89957"/>
    <lineage>
        <taxon>Eukaryota</taxon>
        <taxon>Sar</taxon>
        <taxon>Alveolata</taxon>
        <taxon>Dinophyceae</taxon>
        <taxon>Suessiales</taxon>
        <taxon>Suessiaceae</taxon>
        <taxon>Polarella</taxon>
    </lineage>
</organism>
<protein>
    <recommendedName>
        <fullName evidence="7">40S ribosomal protein S19</fullName>
    </recommendedName>
</protein>
<dbReference type="Gene3D" id="1.25.10.10">
    <property type="entry name" value="Leucine-rich Repeat Variant"/>
    <property type="match status" value="1"/>
</dbReference>
<dbReference type="EMBL" id="CAJNNW010032312">
    <property type="protein sequence ID" value="CAE8712353.1"/>
    <property type="molecule type" value="Genomic_DNA"/>
</dbReference>
<dbReference type="PANTHER" id="PTHR11710">
    <property type="entry name" value="40S RIBOSOMAL PROTEIN S19"/>
    <property type="match status" value="1"/>
</dbReference>
<dbReference type="InterPro" id="IPR001266">
    <property type="entry name" value="Ribosomal_eS19"/>
</dbReference>
<dbReference type="SMART" id="SM01413">
    <property type="entry name" value="Ribosomal_S19e"/>
    <property type="match status" value="1"/>
</dbReference>
<evidence type="ECO:0000256" key="3">
    <source>
        <dbReference type="ARBA" id="ARBA00023274"/>
    </source>
</evidence>
<dbReference type="GO" id="GO:0003735">
    <property type="term" value="F:structural constituent of ribosome"/>
    <property type="evidence" value="ECO:0007669"/>
    <property type="project" value="InterPro"/>
</dbReference>
<name>A0A813KTJ8_POLGL</name>
<sequence>MSIDLYDSQFKEGRKIVTVKDVEPEAFIKAFSQHLKRQGRFEIPKWADVVKTSKAKELPPNDPDWLYVRTASMVRKVYIRKGMGVGAFKKVYGSQQQQQQEEQQEQQLIITTRTTTRTTRTTTRTITTTTTRTTRTTSTTTTVLRVRGTCTKHFSKSSGKIARYCLQQLEEMGLVEQNEEGGRVITKEGQRELDTVAVQAAAEEALSTVVPLLAAFGDLCVPALAVADSASQLVAGCDVGEVVGVILSVLHTAFTTLGPKLVGMIAIRMIGSIPSTNVNWCSEGLALDISQKGLCNLTAHGLLNMGAKLLVLTGPNGGLEVDAEGGLLGRCFDAWEALAIAFRPAESDSESFNPLLLGHGAVGSSYQSPLFIEASAAAFSQLLRVLPEALALPLDPRELGGGSEGRVQAAAVRGRVAQMLTVWIAAGEEMSRSREALAMLSGLARDLKPLDTAAGRSQLELVLTMAAAVAEALASVGDPSVEGEPPETLGRLLAGVTSLPLALGAVPAPWAGLLETAAAEFISAADPWINPAQFSPSSDGGRALLTFTFGLVGGQHASGASVEALSTVVANLAPALAETPAVAQGCFNRMHELCLGAGHLSENSRERLVRSAIGPLLSSLPDVQIAAAVEALAGPVRASAPPPSREAGSLAVDAQRTARWRLLFQILAAPQPRSPELPLEWLSQHWPWFEASVSSSGASEPSTEAACNLLVSVLSRARTSGAAGEALRRAAPLLAGAASERGSAAALGALASLARVFRGGADEAQAALLAAQIAETARRLLEGGESRVQQLPQDLLSTLLELLTVALATRCKLLGLQLLRAADALAALLGPVVSVLPTFASPRIVCWGLLMVERLPHWLEVPEGRACASRLIELMLPRIAGACARILTSSPVVQDAEVSTTLAQALLSLHKALPEATARALAAEMASLGVPSEEGELLLQQLADPMASDLVLSEALRESADSWQ</sequence>
<comment type="caution">
    <text evidence="5">The sequence shown here is derived from an EMBL/GenBank/DDBJ whole genome shotgun (WGS) entry which is preliminary data.</text>
</comment>
<dbReference type="AlphaFoldDB" id="A0A813KTJ8"/>
<reference evidence="5" key="1">
    <citation type="submission" date="2021-02" db="EMBL/GenBank/DDBJ databases">
        <authorList>
            <person name="Dougan E. K."/>
            <person name="Rhodes N."/>
            <person name="Thang M."/>
            <person name="Chan C."/>
        </authorList>
    </citation>
    <scope>NUCLEOTIDE SEQUENCE</scope>
</reference>
<evidence type="ECO:0000256" key="1">
    <source>
        <dbReference type="ARBA" id="ARBA00010014"/>
    </source>
</evidence>
<evidence type="ECO:0000256" key="2">
    <source>
        <dbReference type="ARBA" id="ARBA00022980"/>
    </source>
</evidence>
<evidence type="ECO:0008006" key="7">
    <source>
        <dbReference type="Google" id="ProtNLM"/>
    </source>
</evidence>
<dbReference type="GO" id="GO:0000028">
    <property type="term" value="P:ribosomal small subunit assembly"/>
    <property type="evidence" value="ECO:0007669"/>
    <property type="project" value="TreeGrafter"/>
</dbReference>
<evidence type="ECO:0000313" key="6">
    <source>
        <dbReference type="Proteomes" id="UP000626109"/>
    </source>
</evidence>
<keyword evidence="3" id="KW-0687">Ribonucleoprotein</keyword>
<feature type="non-terminal residue" evidence="5">
    <location>
        <position position="1"/>
    </location>
</feature>
<dbReference type="InterPro" id="IPR036390">
    <property type="entry name" value="WH_DNA-bd_sf"/>
</dbReference>
<dbReference type="Pfam" id="PF01090">
    <property type="entry name" value="Ribosomal_S19e"/>
    <property type="match status" value="2"/>
</dbReference>
<dbReference type="Gene3D" id="1.10.10.10">
    <property type="entry name" value="Winged helix-like DNA-binding domain superfamily/Winged helix DNA-binding domain"/>
    <property type="match status" value="2"/>
</dbReference>